<feature type="non-terminal residue" evidence="1">
    <location>
        <position position="1"/>
    </location>
</feature>
<sequence length="122" mass="14178">VWNNILKFGKECEKGSPEHYVTELENKYFNLIADEMSILKPDVCIFLTGPSYDAEIKSKFPDVELLGFEGYKDKELAQLKSKDLPAHSYRTYHPGYGGRYPEWYSELFETISNAVRKDLEKD</sequence>
<dbReference type="EMBL" id="JAHLFU010000134">
    <property type="protein sequence ID" value="MBU3853416.1"/>
    <property type="molecule type" value="Genomic_DNA"/>
</dbReference>
<evidence type="ECO:0000313" key="1">
    <source>
        <dbReference type="EMBL" id="MBU3853416.1"/>
    </source>
</evidence>
<proteinExistence type="predicted"/>
<dbReference type="Proteomes" id="UP000823865">
    <property type="component" value="Unassembled WGS sequence"/>
</dbReference>
<protein>
    <submittedName>
        <fullName evidence="1">Uncharacterized protein</fullName>
    </submittedName>
</protein>
<reference evidence="1" key="2">
    <citation type="submission" date="2021-04" db="EMBL/GenBank/DDBJ databases">
        <authorList>
            <person name="Gilroy R."/>
        </authorList>
    </citation>
    <scope>NUCLEOTIDE SEQUENCE</scope>
    <source>
        <strain evidence="1">G3-2149</strain>
    </source>
</reference>
<name>A0A9E2P1V9_9BACT</name>
<evidence type="ECO:0000313" key="2">
    <source>
        <dbReference type="Proteomes" id="UP000823865"/>
    </source>
</evidence>
<gene>
    <name evidence="1" type="ORF">H9789_06295</name>
</gene>
<comment type="caution">
    <text evidence="1">The sequence shown here is derived from an EMBL/GenBank/DDBJ whole genome shotgun (WGS) entry which is preliminary data.</text>
</comment>
<dbReference type="AlphaFoldDB" id="A0A9E2P1V9"/>
<organism evidence="1 2">
    <name type="scientific">Candidatus Paraprevotella stercoravium</name>
    <dbReference type="NCBI Taxonomy" id="2838725"/>
    <lineage>
        <taxon>Bacteria</taxon>
        <taxon>Pseudomonadati</taxon>
        <taxon>Bacteroidota</taxon>
        <taxon>Bacteroidia</taxon>
        <taxon>Bacteroidales</taxon>
        <taxon>Prevotellaceae</taxon>
        <taxon>Paraprevotella</taxon>
    </lineage>
</organism>
<accession>A0A9E2P1V9</accession>
<reference evidence="1" key="1">
    <citation type="journal article" date="2021" name="PeerJ">
        <title>Extensive microbial diversity within the chicken gut microbiome revealed by metagenomics and culture.</title>
        <authorList>
            <person name="Gilroy R."/>
            <person name="Ravi A."/>
            <person name="Getino M."/>
            <person name="Pursley I."/>
            <person name="Horton D.L."/>
            <person name="Alikhan N.F."/>
            <person name="Baker D."/>
            <person name="Gharbi K."/>
            <person name="Hall N."/>
            <person name="Watson M."/>
            <person name="Adriaenssens E.M."/>
            <person name="Foster-Nyarko E."/>
            <person name="Jarju S."/>
            <person name="Secka A."/>
            <person name="Antonio M."/>
            <person name="Oren A."/>
            <person name="Chaudhuri R.R."/>
            <person name="La Ragione R."/>
            <person name="Hildebrand F."/>
            <person name="Pallen M.J."/>
        </authorList>
    </citation>
    <scope>NUCLEOTIDE SEQUENCE</scope>
    <source>
        <strain evidence="1">G3-2149</strain>
    </source>
</reference>